<gene>
    <name evidence="1" type="ORF">AVEN_69298_1</name>
</gene>
<dbReference type="EMBL" id="BGPR01001436">
    <property type="protein sequence ID" value="GBM53856.1"/>
    <property type="molecule type" value="Genomic_DNA"/>
</dbReference>
<evidence type="ECO:0000313" key="1">
    <source>
        <dbReference type="EMBL" id="GBM53856.1"/>
    </source>
</evidence>
<protein>
    <submittedName>
        <fullName evidence="1">Uncharacterized protein</fullName>
    </submittedName>
</protein>
<sequence>MDLVNLSRSQLTRTTLELEHSSLNFCITPAGGRLIPTYDLTANKTTNTANLKKNRISSLQPFGSEAETLPQGQLGQRNA</sequence>
<proteinExistence type="predicted"/>
<comment type="caution">
    <text evidence="1">The sequence shown here is derived from an EMBL/GenBank/DDBJ whole genome shotgun (WGS) entry which is preliminary data.</text>
</comment>
<evidence type="ECO:0000313" key="2">
    <source>
        <dbReference type="Proteomes" id="UP000499080"/>
    </source>
</evidence>
<dbReference type="Proteomes" id="UP000499080">
    <property type="component" value="Unassembled WGS sequence"/>
</dbReference>
<keyword evidence="2" id="KW-1185">Reference proteome</keyword>
<reference evidence="1 2" key="1">
    <citation type="journal article" date="2019" name="Sci. Rep.">
        <title>Orb-weaving spider Araneus ventricosus genome elucidates the spidroin gene catalogue.</title>
        <authorList>
            <person name="Kono N."/>
            <person name="Nakamura H."/>
            <person name="Ohtoshi R."/>
            <person name="Moran D.A.P."/>
            <person name="Shinohara A."/>
            <person name="Yoshida Y."/>
            <person name="Fujiwara M."/>
            <person name="Mori M."/>
            <person name="Tomita M."/>
            <person name="Arakawa K."/>
        </authorList>
    </citation>
    <scope>NUCLEOTIDE SEQUENCE [LARGE SCALE GENOMIC DNA]</scope>
</reference>
<name>A0A4Y2GM38_ARAVE</name>
<dbReference type="AlphaFoldDB" id="A0A4Y2GM38"/>
<organism evidence="1 2">
    <name type="scientific">Araneus ventricosus</name>
    <name type="common">Orbweaver spider</name>
    <name type="synonym">Epeira ventricosa</name>
    <dbReference type="NCBI Taxonomy" id="182803"/>
    <lineage>
        <taxon>Eukaryota</taxon>
        <taxon>Metazoa</taxon>
        <taxon>Ecdysozoa</taxon>
        <taxon>Arthropoda</taxon>
        <taxon>Chelicerata</taxon>
        <taxon>Arachnida</taxon>
        <taxon>Araneae</taxon>
        <taxon>Araneomorphae</taxon>
        <taxon>Entelegynae</taxon>
        <taxon>Araneoidea</taxon>
        <taxon>Araneidae</taxon>
        <taxon>Araneus</taxon>
    </lineage>
</organism>
<accession>A0A4Y2GM38</accession>